<organism evidence="2 3">
    <name type="scientific">Symbiodinium natans</name>
    <dbReference type="NCBI Taxonomy" id="878477"/>
    <lineage>
        <taxon>Eukaryota</taxon>
        <taxon>Sar</taxon>
        <taxon>Alveolata</taxon>
        <taxon>Dinophyceae</taxon>
        <taxon>Suessiales</taxon>
        <taxon>Symbiodiniaceae</taxon>
        <taxon>Symbiodinium</taxon>
    </lineage>
</organism>
<reference evidence="2" key="1">
    <citation type="submission" date="2021-02" db="EMBL/GenBank/DDBJ databases">
        <authorList>
            <person name="Dougan E. K."/>
            <person name="Rhodes N."/>
            <person name="Thang M."/>
            <person name="Chan C."/>
        </authorList>
    </citation>
    <scope>NUCLEOTIDE SEQUENCE</scope>
</reference>
<comment type="caution">
    <text evidence="2">The sequence shown here is derived from an EMBL/GenBank/DDBJ whole genome shotgun (WGS) entry which is preliminary data.</text>
</comment>
<keyword evidence="1" id="KW-0812">Transmembrane</keyword>
<keyword evidence="1" id="KW-0472">Membrane</keyword>
<protein>
    <submittedName>
        <fullName evidence="2">Pkd2 protein</fullName>
    </submittedName>
</protein>
<evidence type="ECO:0000313" key="3">
    <source>
        <dbReference type="Proteomes" id="UP000604046"/>
    </source>
</evidence>
<keyword evidence="3" id="KW-1185">Reference proteome</keyword>
<sequence>MSKVWESANKPKGARNLDDEIRLMAGSMLTYSTLMSANEGTETQAMKIVARRQREKLMGCLMLPLAFVYFVLFCTSIMLHEDISDVYMIESELRGQMDDIFGEVEASVQGHAAAQVEL</sequence>
<dbReference type="EMBL" id="CAJNDS010002145">
    <property type="protein sequence ID" value="CAE7350443.1"/>
    <property type="molecule type" value="Genomic_DNA"/>
</dbReference>
<keyword evidence="1" id="KW-1133">Transmembrane helix</keyword>
<evidence type="ECO:0000313" key="2">
    <source>
        <dbReference type="EMBL" id="CAE7350443.1"/>
    </source>
</evidence>
<dbReference type="Proteomes" id="UP000604046">
    <property type="component" value="Unassembled WGS sequence"/>
</dbReference>
<gene>
    <name evidence="2" type="primary">pkd2</name>
    <name evidence="2" type="ORF">SNAT2548_LOCUS18447</name>
</gene>
<evidence type="ECO:0000256" key="1">
    <source>
        <dbReference type="SAM" id="Phobius"/>
    </source>
</evidence>
<proteinExistence type="predicted"/>
<name>A0A812PXI9_9DINO</name>
<dbReference type="AlphaFoldDB" id="A0A812PXI9"/>
<accession>A0A812PXI9</accession>
<feature type="transmembrane region" description="Helical" evidence="1">
    <location>
        <begin position="57"/>
        <end position="79"/>
    </location>
</feature>